<feature type="transmembrane region" description="Helical" evidence="6">
    <location>
        <begin position="74"/>
        <end position="94"/>
    </location>
</feature>
<evidence type="ECO:0000256" key="1">
    <source>
        <dbReference type="ARBA" id="ARBA00004141"/>
    </source>
</evidence>
<evidence type="ECO:0000256" key="6">
    <source>
        <dbReference type="SAM" id="Phobius"/>
    </source>
</evidence>
<dbReference type="PRINTS" id="PR01437">
    <property type="entry name" value="NUOXDRDTASE4"/>
</dbReference>
<feature type="transmembrane region" description="Helical" evidence="6">
    <location>
        <begin position="297"/>
        <end position="319"/>
    </location>
</feature>
<feature type="transmembrane region" description="Helical" evidence="6">
    <location>
        <begin position="364"/>
        <end position="388"/>
    </location>
</feature>
<evidence type="ECO:0000259" key="7">
    <source>
        <dbReference type="Pfam" id="PF00361"/>
    </source>
</evidence>
<dbReference type="Pfam" id="PF00361">
    <property type="entry name" value="Proton_antipo_M"/>
    <property type="match status" value="1"/>
</dbReference>
<feature type="domain" description="NADH:quinone oxidoreductase/Mrp antiporter transmembrane" evidence="7">
    <location>
        <begin position="126"/>
        <end position="411"/>
    </location>
</feature>
<dbReference type="GO" id="GO:0008137">
    <property type="term" value="F:NADH dehydrogenase (ubiquinone) activity"/>
    <property type="evidence" value="ECO:0007669"/>
    <property type="project" value="InterPro"/>
</dbReference>
<evidence type="ECO:0000256" key="3">
    <source>
        <dbReference type="ARBA" id="ARBA00022692"/>
    </source>
</evidence>
<dbReference type="PhylomeDB" id="A8A9X5"/>
<dbReference type="InterPro" id="IPR001750">
    <property type="entry name" value="ND/Mrp_TM"/>
</dbReference>
<keyword evidence="8" id="KW-0560">Oxidoreductase</keyword>
<dbReference type="GO" id="GO:0042773">
    <property type="term" value="P:ATP synthesis coupled electron transport"/>
    <property type="evidence" value="ECO:0007669"/>
    <property type="project" value="InterPro"/>
</dbReference>
<sequence length="496" mass="53431">MCEVLVSIIIAALASVGVLLIGERKAKAFAAVITVIIALLLAKPIVVGASGGIYSESYVIPGLHAIGADLTFRVDALSSLFLAITALIFIAVAWAASWEIEERPRLYLALMLASEAALIGVFATWNLFWFYLFWEFTLLPMFIHILYWGGERKVYAAYKFFVYTQVGGLMLLVAIALGWLYGANTFDFTEFAASLAVAPDWVKVAFAWLTLLSFFIKMPVPPFHTWLPAAHVEAPSPSSVILASLMLKMGGYAFIRITLGMAPYVLMGALPFIAVWAALAAVYASTVAIAQEDFKRVVAYTSITHMSMSTIGAAVWALGLKEASLLGFIGSVFEMISHSFVVGALFLLSGVIKHYCHTRKIPAIRGLAFVAPILSTVIMVAIFAGFGLPGTSGYPAELSLVASAAGMAKYNPAGSLVLALLLIAIATVTGYLIWDAQRMLFTRPPLEVKDVRFYHIGPILYLLAISVIIGVVPALVMDPLIKAVHQMPVLLAGVIG</sequence>
<feature type="transmembrane region" description="Helical" evidence="6">
    <location>
        <begin position="325"/>
        <end position="352"/>
    </location>
</feature>
<gene>
    <name evidence="8" type="ordered locus">Igni_0545</name>
</gene>
<dbReference type="OrthoDB" id="19089at2157"/>
<evidence type="ECO:0000256" key="5">
    <source>
        <dbReference type="ARBA" id="ARBA00023136"/>
    </source>
</evidence>
<feature type="transmembrane region" description="Helical" evidence="6">
    <location>
        <begin position="160"/>
        <end position="181"/>
    </location>
</feature>
<feature type="transmembrane region" description="Helical" evidence="6">
    <location>
        <begin position="453"/>
        <end position="476"/>
    </location>
</feature>
<dbReference type="GO" id="GO:0048039">
    <property type="term" value="F:ubiquinone binding"/>
    <property type="evidence" value="ECO:0007669"/>
    <property type="project" value="TreeGrafter"/>
</dbReference>
<feature type="transmembrane region" description="Helical" evidence="6">
    <location>
        <begin position="201"/>
        <end position="220"/>
    </location>
</feature>
<feature type="transmembrane region" description="Helical" evidence="6">
    <location>
        <begin position="106"/>
        <end position="125"/>
    </location>
</feature>
<feature type="transmembrane region" description="Helical" evidence="6">
    <location>
        <begin position="265"/>
        <end position="290"/>
    </location>
</feature>
<dbReference type="KEGG" id="iho:Igni_0545"/>
<feature type="transmembrane region" description="Helical" evidence="6">
    <location>
        <begin position="131"/>
        <end position="148"/>
    </location>
</feature>
<keyword evidence="5 6" id="KW-0472">Membrane</keyword>
<dbReference type="AlphaFoldDB" id="A8A9X5"/>
<dbReference type="PANTHER" id="PTHR43507:SF1">
    <property type="entry name" value="NADH-UBIQUINONE OXIDOREDUCTASE CHAIN 4"/>
    <property type="match status" value="1"/>
</dbReference>
<dbReference type="NCBIfam" id="TIGR01972">
    <property type="entry name" value="NDH_I_M"/>
    <property type="match status" value="1"/>
</dbReference>
<dbReference type="PANTHER" id="PTHR43507">
    <property type="entry name" value="NADH-UBIQUINONE OXIDOREDUCTASE CHAIN 4"/>
    <property type="match status" value="1"/>
</dbReference>
<dbReference type="GeneID" id="5562321"/>
<dbReference type="GO" id="GO:0015990">
    <property type="term" value="P:electron transport coupled proton transport"/>
    <property type="evidence" value="ECO:0007669"/>
    <property type="project" value="TreeGrafter"/>
</dbReference>
<dbReference type="InterPro" id="IPR010227">
    <property type="entry name" value="NADH_Q_OxRdtase_chainM/4"/>
</dbReference>
<feature type="transmembrane region" description="Helical" evidence="6">
    <location>
        <begin position="6"/>
        <end position="22"/>
    </location>
</feature>
<feature type="transmembrane region" description="Helical" evidence="6">
    <location>
        <begin position="240"/>
        <end position="259"/>
    </location>
</feature>
<feature type="transmembrane region" description="Helical" evidence="6">
    <location>
        <begin position="29"/>
        <end position="54"/>
    </location>
</feature>
<evidence type="ECO:0000313" key="9">
    <source>
        <dbReference type="Proteomes" id="UP000000262"/>
    </source>
</evidence>
<dbReference type="Proteomes" id="UP000000262">
    <property type="component" value="Chromosome"/>
</dbReference>
<dbReference type="GO" id="GO:0016020">
    <property type="term" value="C:membrane"/>
    <property type="evidence" value="ECO:0007669"/>
    <property type="project" value="UniProtKB-SubCell"/>
</dbReference>
<dbReference type="InterPro" id="IPR003918">
    <property type="entry name" value="NADH_UbQ_OxRdtase"/>
</dbReference>
<protein>
    <submittedName>
        <fullName evidence="8">Proton-translocating NADH-quinone oxidoreductase, chain M</fullName>
        <ecNumber evidence="8">1.6.99.5</ecNumber>
    </submittedName>
</protein>
<dbReference type="HOGENOM" id="CLU_007100_4_4_2"/>
<name>A8A9X5_IGNH4</name>
<keyword evidence="9" id="KW-1185">Reference proteome</keyword>
<reference evidence="8 9" key="1">
    <citation type="journal article" date="2008" name="Genome Biol.">
        <title>A genomic analysis of the archaeal system Ignicoccus hospitalis-Nanoarchaeum equitans.</title>
        <authorList>
            <person name="Podar M."/>
            <person name="Anderson I."/>
            <person name="Makarova K.S."/>
            <person name="Elkins J.G."/>
            <person name="Ivanova N."/>
            <person name="Wall M.A."/>
            <person name="Lykidis A."/>
            <person name="Mavromatis K."/>
            <person name="Sun H."/>
            <person name="Hudson M.E."/>
            <person name="Chen W."/>
            <person name="Deciu C."/>
            <person name="Hutchison D."/>
            <person name="Eads J.R."/>
            <person name="Anderson A."/>
            <person name="Fernandes F."/>
            <person name="Szeto E."/>
            <person name="Lapidus A."/>
            <person name="Kyrpides N.C."/>
            <person name="Saier M.H.Jr."/>
            <person name="Richardson P.M."/>
            <person name="Rachel R."/>
            <person name="Huber H."/>
            <person name="Eisen J.A."/>
            <person name="Koonin E.V."/>
            <person name="Keller M."/>
            <person name="Stetter K.O."/>
        </authorList>
    </citation>
    <scope>NUCLEOTIDE SEQUENCE [LARGE SCALE GENOMIC DNA]</scope>
    <source>
        <strain evidence="9">KIN4/I / DSM 18386 / JCM 14125</strain>
    </source>
</reference>
<keyword evidence="4 6" id="KW-1133">Transmembrane helix</keyword>
<dbReference type="EMBL" id="CP000816">
    <property type="protein sequence ID" value="ABU81727.1"/>
    <property type="molecule type" value="Genomic_DNA"/>
</dbReference>
<evidence type="ECO:0000256" key="2">
    <source>
        <dbReference type="ARBA" id="ARBA00009025"/>
    </source>
</evidence>
<organism evidence="8 9">
    <name type="scientific">Ignicoccus hospitalis (strain KIN4/I / DSM 18386 / JCM 14125)</name>
    <dbReference type="NCBI Taxonomy" id="453591"/>
    <lineage>
        <taxon>Archaea</taxon>
        <taxon>Thermoproteota</taxon>
        <taxon>Thermoprotei</taxon>
        <taxon>Desulfurococcales</taxon>
        <taxon>Desulfurococcaceae</taxon>
        <taxon>Ignicoccus</taxon>
    </lineage>
</organism>
<evidence type="ECO:0000256" key="4">
    <source>
        <dbReference type="ARBA" id="ARBA00022989"/>
    </source>
</evidence>
<accession>A8A9X5</accession>
<dbReference type="EC" id="1.6.99.5" evidence="8"/>
<dbReference type="eggNOG" id="arCOG01537">
    <property type="taxonomic scope" value="Archaea"/>
</dbReference>
<dbReference type="GO" id="GO:0003954">
    <property type="term" value="F:NADH dehydrogenase activity"/>
    <property type="evidence" value="ECO:0007669"/>
    <property type="project" value="TreeGrafter"/>
</dbReference>
<evidence type="ECO:0000313" key="8">
    <source>
        <dbReference type="EMBL" id="ABU81727.1"/>
    </source>
</evidence>
<comment type="similarity">
    <text evidence="2">Belongs to the complex I subunit 4 family.</text>
</comment>
<feature type="transmembrane region" description="Helical" evidence="6">
    <location>
        <begin position="413"/>
        <end position="433"/>
    </location>
</feature>
<dbReference type="RefSeq" id="WP_011998579.1">
    <property type="nucleotide sequence ID" value="NC_009776.1"/>
</dbReference>
<comment type="subcellular location">
    <subcellularLocation>
        <location evidence="1">Membrane</location>
        <topology evidence="1">Multi-pass membrane protein</topology>
    </subcellularLocation>
</comment>
<keyword evidence="3 6" id="KW-0812">Transmembrane</keyword>
<proteinExistence type="inferred from homology"/>
<dbReference type="STRING" id="453591.Igni_0545"/>